<comment type="caution">
    <text evidence="13">The sequence shown here is derived from an EMBL/GenBank/DDBJ whole genome shotgun (WGS) entry which is preliminary data.</text>
</comment>
<proteinExistence type="predicted"/>
<dbReference type="EMBL" id="JAVHJS010000023">
    <property type="protein sequence ID" value="KAK2819858.1"/>
    <property type="molecule type" value="Genomic_DNA"/>
</dbReference>
<dbReference type="SMART" id="SM00020">
    <property type="entry name" value="Tryp_SPc"/>
    <property type="match status" value="1"/>
</dbReference>
<keyword evidence="8" id="KW-1015">Disulfide bond</keyword>
<dbReference type="PANTHER" id="PTHR24250:SF65">
    <property type="entry name" value="CHYMOTRYPSINOGEN B"/>
    <property type="match status" value="1"/>
</dbReference>
<evidence type="ECO:0000256" key="7">
    <source>
        <dbReference type="ARBA" id="ARBA00023145"/>
    </source>
</evidence>
<dbReference type="PROSITE" id="PS00135">
    <property type="entry name" value="TRYPSIN_SER"/>
    <property type="match status" value="1"/>
</dbReference>
<dbReference type="PANTHER" id="PTHR24250">
    <property type="entry name" value="CHYMOTRYPSIN-RELATED"/>
    <property type="match status" value="1"/>
</dbReference>
<dbReference type="InterPro" id="IPR033116">
    <property type="entry name" value="TRYPSIN_SER"/>
</dbReference>
<feature type="chain" id="PRO_5041687433" description="chymotrypsin" evidence="11">
    <location>
        <begin position="19"/>
        <end position="246"/>
    </location>
</feature>
<dbReference type="FunFam" id="2.40.10.10:FF:000176">
    <property type="entry name" value="Chymotrypsinogen A"/>
    <property type="match status" value="1"/>
</dbReference>
<gene>
    <name evidence="13" type="ORF">Q7C36_021504</name>
</gene>
<dbReference type="Proteomes" id="UP001187315">
    <property type="component" value="Unassembled WGS sequence"/>
</dbReference>
<reference evidence="13" key="1">
    <citation type="submission" date="2023-08" db="EMBL/GenBank/DDBJ databases">
        <title>Pelteobagrus vachellii genome.</title>
        <authorList>
            <person name="Liu H."/>
        </authorList>
    </citation>
    <scope>NUCLEOTIDE SEQUENCE</scope>
    <source>
        <strain evidence="13">PRFRI_2022a</strain>
        <tissue evidence="13">Muscle</tissue>
    </source>
</reference>
<dbReference type="InterPro" id="IPR009003">
    <property type="entry name" value="Peptidase_S1_PA"/>
</dbReference>
<comment type="subcellular location">
    <subcellularLocation>
        <location evidence="1">Secreted</location>
        <location evidence="1">Extracellular space</location>
    </subcellularLocation>
</comment>
<accession>A0AA88LJU2</accession>
<evidence type="ECO:0000256" key="3">
    <source>
        <dbReference type="ARBA" id="ARBA00022670"/>
    </source>
</evidence>
<evidence type="ECO:0000259" key="12">
    <source>
        <dbReference type="PROSITE" id="PS50240"/>
    </source>
</evidence>
<dbReference type="AlphaFoldDB" id="A0AA88LJU2"/>
<keyword evidence="7" id="KW-0865">Zymogen</keyword>
<dbReference type="PRINTS" id="PR00722">
    <property type="entry name" value="CHYMOTRYPSIN"/>
</dbReference>
<dbReference type="GO" id="GO:0004252">
    <property type="term" value="F:serine-type endopeptidase activity"/>
    <property type="evidence" value="ECO:0007669"/>
    <property type="project" value="UniProtKB-EC"/>
</dbReference>
<dbReference type="FunFam" id="2.40.10.10:FF:000181">
    <property type="entry name" value="Chymotrypsinogen A"/>
    <property type="match status" value="1"/>
</dbReference>
<dbReference type="InterPro" id="IPR043504">
    <property type="entry name" value="Peptidase_S1_PA_chymotrypsin"/>
</dbReference>
<feature type="domain" description="Peptidase S1" evidence="12">
    <location>
        <begin position="34"/>
        <end position="244"/>
    </location>
</feature>
<evidence type="ECO:0000256" key="6">
    <source>
        <dbReference type="ARBA" id="ARBA00022825"/>
    </source>
</evidence>
<dbReference type="PROSITE" id="PS00134">
    <property type="entry name" value="TRYPSIN_HIS"/>
    <property type="match status" value="1"/>
</dbReference>
<keyword evidence="6 10" id="KW-0720">Serine protease</keyword>
<dbReference type="Pfam" id="PF00089">
    <property type="entry name" value="Trypsin"/>
    <property type="match status" value="1"/>
</dbReference>
<keyword evidence="11" id="KW-0732">Signal</keyword>
<evidence type="ECO:0000313" key="14">
    <source>
        <dbReference type="Proteomes" id="UP001187315"/>
    </source>
</evidence>
<dbReference type="GO" id="GO:0005576">
    <property type="term" value="C:extracellular region"/>
    <property type="evidence" value="ECO:0007669"/>
    <property type="project" value="UniProtKB-SubCell"/>
</dbReference>
<evidence type="ECO:0000256" key="11">
    <source>
        <dbReference type="SAM" id="SignalP"/>
    </source>
</evidence>
<dbReference type="CDD" id="cd00190">
    <property type="entry name" value="Tryp_SPc"/>
    <property type="match status" value="1"/>
</dbReference>
<dbReference type="InterPro" id="IPR018114">
    <property type="entry name" value="TRYPSIN_HIS"/>
</dbReference>
<dbReference type="InterPro" id="IPR001254">
    <property type="entry name" value="Trypsin_dom"/>
</dbReference>
<dbReference type="SUPFAM" id="SSF50494">
    <property type="entry name" value="Trypsin-like serine proteases"/>
    <property type="match status" value="1"/>
</dbReference>
<feature type="signal peptide" evidence="11">
    <location>
        <begin position="1"/>
        <end position="18"/>
    </location>
</feature>
<protein>
    <recommendedName>
        <fullName evidence="9">chymotrypsin</fullName>
        <ecNumber evidence="9">3.4.21.1</ecNumber>
    </recommendedName>
</protein>
<name>A0AA88LJU2_TACVA</name>
<keyword evidence="2" id="KW-0964">Secreted</keyword>
<evidence type="ECO:0000256" key="10">
    <source>
        <dbReference type="RuleBase" id="RU363034"/>
    </source>
</evidence>
<dbReference type="EC" id="3.4.21.1" evidence="9"/>
<evidence type="ECO:0000256" key="1">
    <source>
        <dbReference type="ARBA" id="ARBA00004239"/>
    </source>
</evidence>
<keyword evidence="5 10" id="KW-0378">Hydrolase</keyword>
<dbReference type="PROSITE" id="PS50240">
    <property type="entry name" value="TRYPSIN_DOM"/>
    <property type="match status" value="1"/>
</dbReference>
<dbReference type="Gene3D" id="2.40.10.10">
    <property type="entry name" value="Trypsin-like serine proteases"/>
    <property type="match status" value="3"/>
</dbReference>
<organism evidence="13 14">
    <name type="scientific">Tachysurus vachellii</name>
    <name type="common">Darkbarbel catfish</name>
    <name type="synonym">Pelteobagrus vachellii</name>
    <dbReference type="NCBI Taxonomy" id="175792"/>
    <lineage>
        <taxon>Eukaryota</taxon>
        <taxon>Metazoa</taxon>
        <taxon>Chordata</taxon>
        <taxon>Craniata</taxon>
        <taxon>Vertebrata</taxon>
        <taxon>Euteleostomi</taxon>
        <taxon>Actinopterygii</taxon>
        <taxon>Neopterygii</taxon>
        <taxon>Teleostei</taxon>
        <taxon>Ostariophysi</taxon>
        <taxon>Siluriformes</taxon>
        <taxon>Bagridae</taxon>
        <taxon>Tachysurus</taxon>
    </lineage>
</organism>
<evidence type="ECO:0000256" key="4">
    <source>
        <dbReference type="ARBA" id="ARBA00022757"/>
    </source>
</evidence>
<evidence type="ECO:0000256" key="2">
    <source>
        <dbReference type="ARBA" id="ARBA00022525"/>
    </source>
</evidence>
<evidence type="ECO:0000256" key="9">
    <source>
        <dbReference type="ARBA" id="ARBA00044036"/>
    </source>
</evidence>
<evidence type="ECO:0000256" key="5">
    <source>
        <dbReference type="ARBA" id="ARBA00022801"/>
    </source>
</evidence>
<evidence type="ECO:0000313" key="13">
    <source>
        <dbReference type="EMBL" id="KAK2819858.1"/>
    </source>
</evidence>
<keyword evidence="14" id="KW-1185">Reference proteome</keyword>
<keyword evidence="4" id="KW-0222">Digestion</keyword>
<dbReference type="InterPro" id="IPR001314">
    <property type="entry name" value="Peptidase_S1A"/>
</dbReference>
<keyword evidence="3 10" id="KW-0645">Protease</keyword>
<dbReference type="GO" id="GO:0006508">
    <property type="term" value="P:proteolysis"/>
    <property type="evidence" value="ECO:0007669"/>
    <property type="project" value="UniProtKB-KW"/>
</dbReference>
<dbReference type="GO" id="GO:0007586">
    <property type="term" value="P:digestion"/>
    <property type="evidence" value="ECO:0007669"/>
    <property type="project" value="UniProtKB-KW"/>
</dbReference>
<sequence>MTSLWIPSCFAVINTVFCCEVPAIPPVISSYSRIVNGEEAVPHSWPWQVSLQDVKGFCFCAGSLINDWWVLSAAHCNVRTSHHVVLGEHKCSADCRDEVIKHPRFDSITLDNDILLIKMASPAQFTAHVSPVCMAETSDHFPAGMQCVTFLSSPVLQQASLPLLTNDECQRCWGGVITKAMVCAGASGISTCMGDSGGPLMCKKSRAWTLVGIISCGNSTCNTATPGVYTHVTELHSWIDQTIADN</sequence>
<evidence type="ECO:0000256" key="8">
    <source>
        <dbReference type="ARBA" id="ARBA00023157"/>
    </source>
</evidence>